<evidence type="ECO:0000256" key="1">
    <source>
        <dbReference type="ARBA" id="ARBA00004167"/>
    </source>
</evidence>
<protein>
    <submittedName>
        <fullName evidence="7">Translocation/assembly module TamB domain-containing protein</fullName>
    </submittedName>
</protein>
<keyword evidence="3 5" id="KW-1133">Transmembrane helix</keyword>
<dbReference type="PANTHER" id="PTHR36985:SF1">
    <property type="entry name" value="TRANSLOCATION AND ASSEMBLY MODULE SUBUNIT TAMB"/>
    <property type="match status" value="1"/>
</dbReference>
<comment type="caution">
    <text evidence="7">The sequence shown here is derived from an EMBL/GenBank/DDBJ whole genome shotgun (WGS) entry which is preliminary data.</text>
</comment>
<evidence type="ECO:0000256" key="5">
    <source>
        <dbReference type="SAM" id="Phobius"/>
    </source>
</evidence>
<organism evidence="7 8">
    <name type="scientific">Hyphobacterium lacteum</name>
    <dbReference type="NCBI Taxonomy" id="3116575"/>
    <lineage>
        <taxon>Bacteria</taxon>
        <taxon>Pseudomonadati</taxon>
        <taxon>Pseudomonadota</taxon>
        <taxon>Alphaproteobacteria</taxon>
        <taxon>Maricaulales</taxon>
        <taxon>Maricaulaceae</taxon>
        <taxon>Hyphobacterium</taxon>
    </lineage>
</organism>
<name>A0ABU7LQQ9_9PROT</name>
<evidence type="ECO:0000256" key="3">
    <source>
        <dbReference type="ARBA" id="ARBA00022989"/>
    </source>
</evidence>
<proteinExistence type="predicted"/>
<evidence type="ECO:0000313" key="7">
    <source>
        <dbReference type="EMBL" id="MEE2525659.1"/>
    </source>
</evidence>
<keyword evidence="8" id="KW-1185">Reference proteome</keyword>
<dbReference type="EMBL" id="JAZDRP010000002">
    <property type="protein sequence ID" value="MEE2525659.1"/>
    <property type="molecule type" value="Genomic_DNA"/>
</dbReference>
<feature type="transmembrane region" description="Helical" evidence="5">
    <location>
        <begin position="12"/>
        <end position="34"/>
    </location>
</feature>
<dbReference type="PANTHER" id="PTHR36985">
    <property type="entry name" value="TRANSLOCATION AND ASSEMBLY MODULE SUBUNIT TAMB"/>
    <property type="match status" value="1"/>
</dbReference>
<dbReference type="InterPro" id="IPR007452">
    <property type="entry name" value="TamB_C"/>
</dbReference>
<dbReference type="Proteomes" id="UP001354971">
    <property type="component" value="Unassembled WGS sequence"/>
</dbReference>
<reference evidence="7 8" key="1">
    <citation type="submission" date="2024-01" db="EMBL/GenBank/DDBJ databases">
        <title>Hyphobacterium bacterium isolated from marine sediment.</title>
        <authorList>
            <person name="Zhao S."/>
        </authorList>
    </citation>
    <scope>NUCLEOTIDE SEQUENCE [LARGE SCALE GENOMIC DNA]</scope>
    <source>
        <strain evidence="8">HN65</strain>
    </source>
</reference>
<feature type="domain" description="Translocation and assembly module TamB C-terminal" evidence="6">
    <location>
        <begin position="973"/>
        <end position="1307"/>
    </location>
</feature>
<evidence type="ECO:0000256" key="2">
    <source>
        <dbReference type="ARBA" id="ARBA00022692"/>
    </source>
</evidence>
<gene>
    <name evidence="7" type="ORF">V0U79_04715</name>
</gene>
<evidence type="ECO:0000259" key="6">
    <source>
        <dbReference type="Pfam" id="PF04357"/>
    </source>
</evidence>
<keyword evidence="4 5" id="KW-0472">Membrane</keyword>
<comment type="subcellular location">
    <subcellularLocation>
        <location evidence="1">Membrane</location>
        <topology evidence="1">Single-pass membrane protein</topology>
    </subcellularLocation>
</comment>
<dbReference type="Pfam" id="PF04357">
    <property type="entry name" value="TamB"/>
    <property type="match status" value="1"/>
</dbReference>
<sequence length="1308" mass="138048">MIFAARPLLRLWLIRIGIGCGATLLALLLFLWAATGPLGRWAVMSLADGRSLPRGLVLDIEGLSGNVLARPRLDRLILTDQDGEFITIENLAIDWDGLAILAGRIDIDELTADRVGIARQPVLAASDGGGGGLPRIRIGSINIAEIALDEPVLGAAASISLAGEARLLTGVVFRVEALRTDIEGDYLTASARWDEAGDISGSADLFISGESPIAGLLRLNGLDARVTGQLRGRPETGNIIAALTLGQYEPAEITGQWNDGRWTAGIAIDGRQIPENYTLPFDATSQALLAGQISPLSLASARIDGGDWSAGLIPVSNGLFDANLSLSPAFLSLFTGSNISLGRLNWRGQIDRRAGLTADGVVELGSSEIAGTRINGMGGGVTLTRRDGANALFADLTASGLALPPASPLPSLPWLGLSLEARQQGNTVSLTGLTISSDLVNAQGELDLGTASQELAGALAIEMSDVSAISEIVSGPVQAEVDITSLSASGARLRANLDGAGLSWQDATLENLLTAARLSGQIETDFNSWQVRDLRLRSTGVLVNGNVSGEAASFTAGLDAAVSGDIALETVQIGGGAAIALQLTSENGTMNGMGVISTPRLAVSGQEFTDPRLGIDFTLLADRQQAEWQAESGTRFGPLVATGNFDRHSGGMVLEVVSGQLGQRAFTGDVAVEPERLTANLTGEDWALGDGNVSRLAVHAIQEDGAWQFTAEAGGGLRHDFTLSATAALAEGQLSAEFDGLWNETIIRTREPLTYSLSGDTPGLLARLRVGTGRANIRWTAEDQFRVRLEDLPADLFVSAFPLPELSGMIAADVTFRDRQGQWSGEVSATATDLHITQFAQAAPVTIEVAGSLDGSLDLQLRLTGDDLAGSAHLVRAGRISDLGQLREDAPISGSISMNGAIEPVLTLVLPDTRHLAGHLSADLAVSGSVFQPRLRGATRLENGRYLSEELGVSIDAITAAATFDYGRLRLDSFSARDQRGGTLAGRGEARLGESGWQAETHLEFSDFNAVRRPDLSVIASGGAEITLGGDGISITGEAELERIDARPPDASAASFAEIEVTEINRPDGRNGHQRSRIPVSLDYRINAPGNIFISGEPFSTEWRGSWHVRGSPTDLDITGDANLISGRAFLLNRAFRMEEGRVTLSGSPRSAEIDLLAVHTRDNLTVNARLTGPATSPSLTLSSDPALPQDEILARLLFDQNASQLSPMQTATIAAQLSGQNLFGIIGSLRRAAGLDRLDFDTTSDGQLIATAGQQLTEDVYLELESRGTSLSSARLEWTLTPDFTLLSRLTGDTDASIALRWRTEFD</sequence>
<keyword evidence="2 5" id="KW-0812">Transmembrane</keyword>
<evidence type="ECO:0000313" key="8">
    <source>
        <dbReference type="Proteomes" id="UP001354971"/>
    </source>
</evidence>
<dbReference type="RefSeq" id="WP_330198318.1">
    <property type="nucleotide sequence ID" value="NZ_JAZDRP010000002.1"/>
</dbReference>
<accession>A0ABU7LQQ9</accession>
<evidence type="ECO:0000256" key="4">
    <source>
        <dbReference type="ARBA" id="ARBA00023136"/>
    </source>
</evidence>